<feature type="region of interest" description="Disordered" evidence="7">
    <location>
        <begin position="381"/>
        <end position="434"/>
    </location>
</feature>
<sequence length="434" mass="48274">MAYRRCITARTKLLYQQQRFTPSFSYINHDDDNNNKNVECPNYSLGERRSFQGQMFSSPFHSMGGAYGSVFSRNMSTSVAEKGEMMTNVDVFVDGSLAEVTAQVAPAMNEVAVAAADSFLPVAALQYLIEHVHVFTGLNWWASIALTTFFIRCCTIPLTINQLKATSKFTLLRPKLEEVNQEMKDRGMCPIAVTEGQAKMQALFKEYKVTPFTPLKGLLIQGPVFVCFFLAVQNMAEKVPSFQHGGTSWFLDLTTPDTMYILPVLTALTFWITVEFNMQDGMEGNPNAKIIKNVSRVFAALTVPLTASFAKAIFCYWITANVFSLMYGMVIKKPEVKKFLGIPIIPVTPPSPTNNQQSGFSFFDAIKKYAAAQAEAQKNAQIKQTQQQSLASASPTESSKGMTQKIPSTAILSQKIRSLEKQVKGRKRGGKKNR</sequence>
<name>A0AAV3R467_LITER</name>
<dbReference type="PANTHER" id="PTHR12428:SF34">
    <property type="entry name" value="MITOCHONDRIAL INNER MEMBRANE PROTEIN OXA1-LIKE"/>
    <property type="match status" value="1"/>
</dbReference>
<keyword evidence="3 6" id="KW-0812">Transmembrane</keyword>
<dbReference type="InterPro" id="IPR028055">
    <property type="entry name" value="YidC/Oxa/ALB_C"/>
</dbReference>
<dbReference type="Proteomes" id="UP001454036">
    <property type="component" value="Unassembled WGS sequence"/>
</dbReference>
<evidence type="ECO:0000256" key="5">
    <source>
        <dbReference type="ARBA" id="ARBA00023136"/>
    </source>
</evidence>
<feature type="transmembrane region" description="Helical" evidence="8">
    <location>
        <begin position="258"/>
        <end position="276"/>
    </location>
</feature>
<dbReference type="PANTHER" id="PTHR12428">
    <property type="entry name" value="OXA1"/>
    <property type="match status" value="1"/>
</dbReference>
<dbReference type="CDD" id="cd20069">
    <property type="entry name" value="5TM_Oxa1-like"/>
    <property type="match status" value="1"/>
</dbReference>
<evidence type="ECO:0000256" key="8">
    <source>
        <dbReference type="SAM" id="Phobius"/>
    </source>
</evidence>
<gene>
    <name evidence="10" type="ORF">LIER_25278</name>
</gene>
<dbReference type="EMBL" id="BAABME010007565">
    <property type="protein sequence ID" value="GAA0171184.1"/>
    <property type="molecule type" value="Genomic_DNA"/>
</dbReference>
<evidence type="ECO:0000259" key="9">
    <source>
        <dbReference type="Pfam" id="PF02096"/>
    </source>
</evidence>
<dbReference type="InterPro" id="IPR001708">
    <property type="entry name" value="YidC/ALB3/OXA1/COX18"/>
</dbReference>
<feature type="transmembrane region" description="Helical" evidence="8">
    <location>
        <begin position="218"/>
        <end position="236"/>
    </location>
</feature>
<dbReference type="AlphaFoldDB" id="A0AAV3R467"/>
<accession>A0AAV3R467</accession>
<evidence type="ECO:0000313" key="11">
    <source>
        <dbReference type="Proteomes" id="UP001454036"/>
    </source>
</evidence>
<reference evidence="10 11" key="1">
    <citation type="submission" date="2024-01" db="EMBL/GenBank/DDBJ databases">
        <title>The complete chloroplast genome sequence of Lithospermum erythrorhizon: insights into the phylogenetic relationship among Boraginaceae species and the maternal lineages of purple gromwells.</title>
        <authorList>
            <person name="Okada T."/>
            <person name="Watanabe K."/>
        </authorList>
    </citation>
    <scope>NUCLEOTIDE SEQUENCE [LARGE SCALE GENOMIC DNA]</scope>
</reference>
<evidence type="ECO:0000313" key="10">
    <source>
        <dbReference type="EMBL" id="GAA0171184.1"/>
    </source>
</evidence>
<feature type="compositionally biased region" description="Polar residues" evidence="7">
    <location>
        <begin position="389"/>
        <end position="416"/>
    </location>
</feature>
<keyword evidence="11" id="KW-1185">Reference proteome</keyword>
<dbReference type="Pfam" id="PF02096">
    <property type="entry name" value="60KD_IMP"/>
    <property type="match status" value="1"/>
</dbReference>
<evidence type="ECO:0000256" key="3">
    <source>
        <dbReference type="ARBA" id="ARBA00022692"/>
    </source>
</evidence>
<dbReference type="GO" id="GO:0032979">
    <property type="term" value="P:protein insertion into mitochondrial inner membrane from matrix"/>
    <property type="evidence" value="ECO:0007669"/>
    <property type="project" value="TreeGrafter"/>
</dbReference>
<comment type="caution">
    <text evidence="10">The sequence shown here is derived from an EMBL/GenBank/DDBJ whole genome shotgun (WGS) entry which is preliminary data.</text>
</comment>
<keyword evidence="5 8" id="KW-0472">Membrane</keyword>
<evidence type="ECO:0000256" key="1">
    <source>
        <dbReference type="ARBA" id="ARBA00004141"/>
    </source>
</evidence>
<evidence type="ECO:0000256" key="4">
    <source>
        <dbReference type="ARBA" id="ARBA00022989"/>
    </source>
</evidence>
<feature type="transmembrane region" description="Helical" evidence="8">
    <location>
        <begin position="297"/>
        <end position="319"/>
    </location>
</feature>
<dbReference type="NCBIfam" id="TIGR03592">
    <property type="entry name" value="yidC_oxa1_cterm"/>
    <property type="match status" value="1"/>
</dbReference>
<proteinExistence type="inferred from homology"/>
<comment type="similarity">
    <text evidence="2">Belongs to the OXA1/ALB3/YidC (TC 2.A.9.2) family.</text>
</comment>
<evidence type="ECO:0000256" key="2">
    <source>
        <dbReference type="ARBA" id="ARBA00010583"/>
    </source>
</evidence>
<comment type="subcellular location">
    <subcellularLocation>
        <location evidence="1 6">Membrane</location>
        <topology evidence="1 6">Multi-pass membrane protein</topology>
    </subcellularLocation>
</comment>
<evidence type="ECO:0000256" key="7">
    <source>
        <dbReference type="SAM" id="MobiDB-lite"/>
    </source>
</evidence>
<feature type="domain" description="Membrane insertase YidC/Oxa/ALB C-terminal" evidence="9">
    <location>
        <begin position="140"/>
        <end position="333"/>
    </location>
</feature>
<protein>
    <submittedName>
        <fullName evidence="10">Transporter</fullName>
    </submittedName>
</protein>
<dbReference type="GO" id="GO:0032977">
    <property type="term" value="F:membrane insertase activity"/>
    <property type="evidence" value="ECO:0007669"/>
    <property type="project" value="InterPro"/>
</dbReference>
<feature type="compositionally biased region" description="Basic residues" evidence="7">
    <location>
        <begin position="424"/>
        <end position="434"/>
    </location>
</feature>
<evidence type="ECO:0000256" key="6">
    <source>
        <dbReference type="RuleBase" id="RU003945"/>
    </source>
</evidence>
<comment type="similarity">
    <text evidence="6">Belongs to the OXA1/ALB3/YidC family.</text>
</comment>
<dbReference type="GO" id="GO:0005743">
    <property type="term" value="C:mitochondrial inner membrane"/>
    <property type="evidence" value="ECO:0007669"/>
    <property type="project" value="TreeGrafter"/>
</dbReference>
<keyword evidence="4 8" id="KW-1133">Transmembrane helix</keyword>
<organism evidence="10 11">
    <name type="scientific">Lithospermum erythrorhizon</name>
    <name type="common">Purple gromwell</name>
    <name type="synonym">Lithospermum officinale var. erythrorhizon</name>
    <dbReference type="NCBI Taxonomy" id="34254"/>
    <lineage>
        <taxon>Eukaryota</taxon>
        <taxon>Viridiplantae</taxon>
        <taxon>Streptophyta</taxon>
        <taxon>Embryophyta</taxon>
        <taxon>Tracheophyta</taxon>
        <taxon>Spermatophyta</taxon>
        <taxon>Magnoliopsida</taxon>
        <taxon>eudicotyledons</taxon>
        <taxon>Gunneridae</taxon>
        <taxon>Pentapetalae</taxon>
        <taxon>asterids</taxon>
        <taxon>lamiids</taxon>
        <taxon>Boraginales</taxon>
        <taxon>Boraginaceae</taxon>
        <taxon>Boraginoideae</taxon>
        <taxon>Lithospermeae</taxon>
        <taxon>Lithospermum</taxon>
    </lineage>
</organism>